<dbReference type="PANTHER" id="PTHR43436:SF2">
    <property type="entry name" value="ARAC_XYLS FAMILY TRANSCRIPTIONAL REGULATOR"/>
    <property type="match status" value="1"/>
</dbReference>
<feature type="domain" description="HTH araC/xylS-type" evidence="3">
    <location>
        <begin position="195"/>
        <end position="293"/>
    </location>
</feature>
<dbReference type="KEGG" id="saci:Sinac_6767"/>
<evidence type="ECO:0000256" key="1">
    <source>
        <dbReference type="ARBA" id="ARBA00023015"/>
    </source>
</evidence>
<dbReference type="AlphaFoldDB" id="L0DPT3"/>
<reference evidence="4 5" key="1">
    <citation type="submission" date="2012-02" db="EMBL/GenBank/DDBJ databases">
        <title>Complete sequence of chromosome of Singulisphaera acidiphila DSM 18658.</title>
        <authorList>
            <consortium name="US DOE Joint Genome Institute (JGI-PGF)"/>
            <person name="Lucas S."/>
            <person name="Copeland A."/>
            <person name="Lapidus A."/>
            <person name="Glavina del Rio T."/>
            <person name="Dalin E."/>
            <person name="Tice H."/>
            <person name="Bruce D."/>
            <person name="Goodwin L."/>
            <person name="Pitluck S."/>
            <person name="Peters L."/>
            <person name="Ovchinnikova G."/>
            <person name="Chertkov O."/>
            <person name="Kyrpides N."/>
            <person name="Mavromatis K."/>
            <person name="Ivanova N."/>
            <person name="Brettin T."/>
            <person name="Detter J.C."/>
            <person name="Han C."/>
            <person name="Larimer F."/>
            <person name="Land M."/>
            <person name="Hauser L."/>
            <person name="Markowitz V."/>
            <person name="Cheng J.-F."/>
            <person name="Hugenholtz P."/>
            <person name="Woyke T."/>
            <person name="Wu D."/>
            <person name="Tindall B."/>
            <person name="Pomrenke H."/>
            <person name="Brambilla E."/>
            <person name="Klenk H.-P."/>
            <person name="Eisen J.A."/>
        </authorList>
    </citation>
    <scope>NUCLEOTIDE SEQUENCE [LARGE SCALE GENOMIC DNA]</scope>
    <source>
        <strain evidence="5">ATCC BAA-1392 / DSM 18658 / VKM B-2454 / MOB10</strain>
    </source>
</reference>
<dbReference type="Pfam" id="PF06719">
    <property type="entry name" value="AraC_N"/>
    <property type="match status" value="1"/>
</dbReference>
<evidence type="ECO:0000259" key="3">
    <source>
        <dbReference type="PROSITE" id="PS01124"/>
    </source>
</evidence>
<dbReference type="PANTHER" id="PTHR43436">
    <property type="entry name" value="ARAC-FAMILY TRANSCRIPTIONAL REGULATOR"/>
    <property type="match status" value="1"/>
</dbReference>
<sequence>MEHRADIRDRLAGLLDEVAHREGRHPTHIDGVEVIRTSTSSMHRVPVVYQPRILIVGRGRKRVYLGDEVYQYDPFNYLALSVPLPAECEWEASREDPVLVVSVAVDPAMLGQMLIELDEPPPPVATPPRGISTTPMSEELGVAACRLVECLKCPVDSRMLGRQLVREVVYRVLRGERDGAVRSLAGRDDHFSGIARVLRHVHAEYAKPLKVEELARMAGMSPTVFHHHFKVVTSSSPLQYLKRVRLDHARRMMTHDGYNASTAARAVGYESASQFGREFKRLFGVTPAEEAGQMRARLVAN</sequence>
<dbReference type="InterPro" id="IPR009594">
    <property type="entry name" value="Tscrpt_reg_HTH_AraC_N"/>
</dbReference>
<dbReference type="Pfam" id="PF12833">
    <property type="entry name" value="HTH_18"/>
    <property type="match status" value="1"/>
</dbReference>
<name>L0DPT3_SINAD</name>
<dbReference type="eggNOG" id="COG2207">
    <property type="taxonomic scope" value="Bacteria"/>
</dbReference>
<dbReference type="Gene3D" id="1.10.10.60">
    <property type="entry name" value="Homeodomain-like"/>
    <property type="match status" value="2"/>
</dbReference>
<keyword evidence="5" id="KW-1185">Reference proteome</keyword>
<keyword evidence="1" id="KW-0805">Transcription regulation</keyword>
<keyword evidence="2" id="KW-0804">Transcription</keyword>
<dbReference type="GO" id="GO:0043565">
    <property type="term" value="F:sequence-specific DNA binding"/>
    <property type="evidence" value="ECO:0007669"/>
    <property type="project" value="InterPro"/>
</dbReference>
<dbReference type="Proteomes" id="UP000010798">
    <property type="component" value="Chromosome"/>
</dbReference>
<dbReference type="InterPro" id="IPR018060">
    <property type="entry name" value="HTH_AraC"/>
</dbReference>
<dbReference type="InterPro" id="IPR009057">
    <property type="entry name" value="Homeodomain-like_sf"/>
</dbReference>
<dbReference type="RefSeq" id="WP_015249911.1">
    <property type="nucleotide sequence ID" value="NC_019892.1"/>
</dbReference>
<dbReference type="HOGENOM" id="CLU_000445_100_2_0"/>
<gene>
    <name evidence="4" type="ordered locus">Sinac_6767</name>
</gene>
<evidence type="ECO:0000313" key="5">
    <source>
        <dbReference type="Proteomes" id="UP000010798"/>
    </source>
</evidence>
<accession>L0DPT3</accession>
<dbReference type="PROSITE" id="PS01124">
    <property type="entry name" value="HTH_ARAC_FAMILY_2"/>
    <property type="match status" value="1"/>
</dbReference>
<dbReference type="SMART" id="SM00342">
    <property type="entry name" value="HTH_ARAC"/>
    <property type="match status" value="1"/>
</dbReference>
<organism evidence="4 5">
    <name type="scientific">Singulisphaera acidiphila (strain ATCC BAA-1392 / DSM 18658 / VKM B-2454 / MOB10)</name>
    <dbReference type="NCBI Taxonomy" id="886293"/>
    <lineage>
        <taxon>Bacteria</taxon>
        <taxon>Pseudomonadati</taxon>
        <taxon>Planctomycetota</taxon>
        <taxon>Planctomycetia</taxon>
        <taxon>Isosphaerales</taxon>
        <taxon>Isosphaeraceae</taxon>
        <taxon>Singulisphaera</taxon>
    </lineage>
</organism>
<evidence type="ECO:0000256" key="2">
    <source>
        <dbReference type="ARBA" id="ARBA00023163"/>
    </source>
</evidence>
<dbReference type="STRING" id="886293.Sinac_6767"/>
<dbReference type="SUPFAM" id="SSF46689">
    <property type="entry name" value="Homeodomain-like"/>
    <property type="match status" value="2"/>
</dbReference>
<keyword evidence="4" id="KW-0238">DNA-binding</keyword>
<protein>
    <submittedName>
        <fullName evidence="4">DNA-binding domain-containing protein, AraC-type</fullName>
    </submittedName>
</protein>
<dbReference type="OrthoDB" id="34150at2"/>
<evidence type="ECO:0000313" key="4">
    <source>
        <dbReference type="EMBL" id="AGA30835.1"/>
    </source>
</evidence>
<dbReference type="EMBL" id="CP003364">
    <property type="protein sequence ID" value="AGA30835.1"/>
    <property type="molecule type" value="Genomic_DNA"/>
</dbReference>
<proteinExistence type="predicted"/>
<dbReference type="GO" id="GO:0003700">
    <property type="term" value="F:DNA-binding transcription factor activity"/>
    <property type="evidence" value="ECO:0007669"/>
    <property type="project" value="InterPro"/>
</dbReference>